<gene>
    <name evidence="1" type="ORF">CDD81_3651</name>
</gene>
<dbReference type="STRING" id="1399860.A0A2C5XUW6"/>
<organism evidence="1 2">
    <name type="scientific">Ophiocordyceps australis</name>
    <dbReference type="NCBI Taxonomy" id="1399860"/>
    <lineage>
        <taxon>Eukaryota</taxon>
        <taxon>Fungi</taxon>
        <taxon>Dikarya</taxon>
        <taxon>Ascomycota</taxon>
        <taxon>Pezizomycotina</taxon>
        <taxon>Sordariomycetes</taxon>
        <taxon>Hypocreomycetidae</taxon>
        <taxon>Hypocreales</taxon>
        <taxon>Ophiocordycipitaceae</taxon>
        <taxon>Ophiocordyceps</taxon>
    </lineage>
</organism>
<name>A0A2C5XUW6_9HYPO</name>
<sequence length="142" mass="15711">MQLTIESAFKVFDEVGQREEAWNVYQYMLKAGSQAVGKLVLGINFNHFESVDSPLNEMIILLAENLVLIKRVSPGGKLYASLPFGEPKRLRDIQARIKHLIGESVKSAKMGDGDLDLQDAALSSENVVGQYSTLVPFSQNQV</sequence>
<proteinExistence type="predicted"/>
<dbReference type="EMBL" id="NJET01000230">
    <property type="protein sequence ID" value="PHH59183.1"/>
    <property type="molecule type" value="Genomic_DNA"/>
</dbReference>
<evidence type="ECO:0000313" key="1">
    <source>
        <dbReference type="EMBL" id="PHH59183.1"/>
    </source>
</evidence>
<accession>A0A2C5XUW6</accession>
<protein>
    <submittedName>
        <fullName evidence="1">Uncharacterized protein</fullName>
    </submittedName>
</protein>
<dbReference type="OrthoDB" id="1470350at2759"/>
<reference evidence="1 2" key="1">
    <citation type="submission" date="2017-06" db="EMBL/GenBank/DDBJ databases">
        <title>Ant-infecting Ophiocordyceps genomes reveal a high diversity of potential behavioral manipulation genes and a possible major role for enterotoxins.</title>
        <authorList>
            <person name="De Bekker C."/>
            <person name="Evans H.C."/>
            <person name="Brachmann A."/>
            <person name="Hughes D.P."/>
        </authorList>
    </citation>
    <scope>NUCLEOTIDE SEQUENCE [LARGE SCALE GENOMIC DNA]</scope>
    <source>
        <strain evidence="1 2">Map64</strain>
    </source>
</reference>
<dbReference type="AlphaFoldDB" id="A0A2C5XUW6"/>
<comment type="caution">
    <text evidence="1">The sequence shown here is derived from an EMBL/GenBank/DDBJ whole genome shotgun (WGS) entry which is preliminary data.</text>
</comment>
<evidence type="ECO:0000313" key="2">
    <source>
        <dbReference type="Proteomes" id="UP000226192"/>
    </source>
</evidence>
<dbReference type="Proteomes" id="UP000226192">
    <property type="component" value="Unassembled WGS sequence"/>
</dbReference>
<keyword evidence="2" id="KW-1185">Reference proteome</keyword>